<name>A0AAV1Y3U9_LUPLU</name>
<keyword evidence="4" id="KW-1185">Reference proteome</keyword>
<dbReference type="GO" id="GO:0061630">
    <property type="term" value="F:ubiquitin protein ligase activity"/>
    <property type="evidence" value="ECO:0007669"/>
    <property type="project" value="TreeGrafter"/>
</dbReference>
<dbReference type="GO" id="GO:0008270">
    <property type="term" value="F:zinc ion binding"/>
    <property type="evidence" value="ECO:0007669"/>
    <property type="project" value="UniProtKB-KW"/>
</dbReference>
<feature type="domain" description="RING-type" evidence="2">
    <location>
        <begin position="141"/>
        <end position="182"/>
    </location>
</feature>
<dbReference type="SUPFAM" id="SSF57850">
    <property type="entry name" value="RING/U-box"/>
    <property type="match status" value="1"/>
</dbReference>
<dbReference type="AlphaFoldDB" id="A0AAV1Y3U9"/>
<dbReference type="GO" id="GO:0006511">
    <property type="term" value="P:ubiquitin-dependent protein catabolic process"/>
    <property type="evidence" value="ECO:0007669"/>
    <property type="project" value="TreeGrafter"/>
</dbReference>
<dbReference type="PANTHER" id="PTHR22765">
    <property type="entry name" value="RING FINGER AND PROTEASE ASSOCIATED DOMAIN-CONTAINING"/>
    <property type="match status" value="1"/>
</dbReference>
<accession>A0AAV1Y3U9</accession>
<evidence type="ECO:0000313" key="4">
    <source>
        <dbReference type="Proteomes" id="UP001497480"/>
    </source>
</evidence>
<proteinExistence type="predicted"/>
<dbReference type="SMART" id="SM00184">
    <property type="entry name" value="RING"/>
    <property type="match status" value="1"/>
</dbReference>
<evidence type="ECO:0000256" key="1">
    <source>
        <dbReference type="PROSITE-ProRule" id="PRU00175"/>
    </source>
</evidence>
<keyword evidence="1" id="KW-0479">Metal-binding</keyword>
<sequence>MAGMLAGVESARRRRFHHTGGCLDSPSFSSHNSTRRSSFCLYASNHESLISSSSSLQRNMCYQTYPDENMVGAAREAKQRLDEKFKAHRKSENKSENNLNYVEGRRTNQTDLHIYGSKKSCLRKFSWTKLSWKATKYQEDCAVCLESLKNGETLIHLSCHHRFHSRCLKPWLDKNSHCPCCRTTIISI</sequence>
<dbReference type="InterPro" id="IPR013083">
    <property type="entry name" value="Znf_RING/FYVE/PHD"/>
</dbReference>
<keyword evidence="1" id="KW-0863">Zinc-finger</keyword>
<dbReference type="InterPro" id="IPR051826">
    <property type="entry name" value="E3_ubiquitin-ligase_domain"/>
</dbReference>
<evidence type="ECO:0000313" key="3">
    <source>
        <dbReference type="EMBL" id="CAL0327823.1"/>
    </source>
</evidence>
<dbReference type="InterPro" id="IPR001841">
    <property type="entry name" value="Znf_RING"/>
</dbReference>
<dbReference type="Gene3D" id="3.30.40.10">
    <property type="entry name" value="Zinc/RING finger domain, C3HC4 (zinc finger)"/>
    <property type="match status" value="1"/>
</dbReference>
<reference evidence="3 4" key="1">
    <citation type="submission" date="2024-03" db="EMBL/GenBank/DDBJ databases">
        <authorList>
            <person name="Martinez-Hernandez J."/>
        </authorList>
    </citation>
    <scope>NUCLEOTIDE SEQUENCE [LARGE SCALE GENOMIC DNA]</scope>
</reference>
<evidence type="ECO:0000259" key="2">
    <source>
        <dbReference type="PROSITE" id="PS50089"/>
    </source>
</evidence>
<dbReference type="PANTHER" id="PTHR22765:SF272">
    <property type="entry name" value="E3 UBIQUITIN-PROTEIN LIGASE PRAJA-2"/>
    <property type="match status" value="1"/>
</dbReference>
<keyword evidence="1" id="KW-0862">Zinc</keyword>
<gene>
    <name evidence="3" type="ORF">LLUT_LOCUS28883</name>
</gene>
<dbReference type="PROSITE" id="PS50089">
    <property type="entry name" value="ZF_RING_2"/>
    <property type="match status" value="1"/>
</dbReference>
<dbReference type="Pfam" id="PF13639">
    <property type="entry name" value="zf-RING_2"/>
    <property type="match status" value="1"/>
</dbReference>
<protein>
    <recommendedName>
        <fullName evidence="2">RING-type domain-containing protein</fullName>
    </recommendedName>
</protein>
<dbReference type="Proteomes" id="UP001497480">
    <property type="component" value="Unassembled WGS sequence"/>
</dbReference>
<organism evidence="3 4">
    <name type="scientific">Lupinus luteus</name>
    <name type="common">European yellow lupine</name>
    <dbReference type="NCBI Taxonomy" id="3873"/>
    <lineage>
        <taxon>Eukaryota</taxon>
        <taxon>Viridiplantae</taxon>
        <taxon>Streptophyta</taxon>
        <taxon>Embryophyta</taxon>
        <taxon>Tracheophyta</taxon>
        <taxon>Spermatophyta</taxon>
        <taxon>Magnoliopsida</taxon>
        <taxon>eudicotyledons</taxon>
        <taxon>Gunneridae</taxon>
        <taxon>Pentapetalae</taxon>
        <taxon>rosids</taxon>
        <taxon>fabids</taxon>
        <taxon>Fabales</taxon>
        <taxon>Fabaceae</taxon>
        <taxon>Papilionoideae</taxon>
        <taxon>50 kb inversion clade</taxon>
        <taxon>genistoids sensu lato</taxon>
        <taxon>core genistoids</taxon>
        <taxon>Genisteae</taxon>
        <taxon>Lupinus</taxon>
    </lineage>
</organism>
<comment type="caution">
    <text evidence="3">The sequence shown here is derived from an EMBL/GenBank/DDBJ whole genome shotgun (WGS) entry which is preliminary data.</text>
</comment>
<dbReference type="EMBL" id="CAXHTB010000020">
    <property type="protein sequence ID" value="CAL0327823.1"/>
    <property type="molecule type" value="Genomic_DNA"/>
</dbReference>